<gene>
    <name evidence="3" type="ORF">FisN_23Lh205</name>
</gene>
<dbReference type="EMBL" id="BDSP01000108">
    <property type="protein sequence ID" value="GAX16663.1"/>
    <property type="molecule type" value="Genomic_DNA"/>
</dbReference>
<sequence>MMINLLSTILLSWSFRAAFAEDWKPRVNLESQADLFSPCENITVLAPSVFPKPTHMLGENVTVIVEPTFGHHRPEQDAIFAYAEGYRLSYYMMFMETLTATGFRGDVVLAVADEYTIREDVLDYLKTFIDQDAGEKPNLVIYQETLLCESNDGDPTNTRRNVVKTGDTDSFQMCQLPHVYGWVDSDGHVLRAASDPREGRVVATIRYEYYWIWSQRYNRHSWLMLIDARDSYFQLNPFEDLPRSRKDQEDGLLYFFGENSDATRLGRSRKNLKWIQKGYGQRAIDLLAEKPTICSGSTMGEQVAVEAYLRAMVNEHDECNIRMTGSDQGFHNYLYYSSKLRNANAIRRLVVWEQGRGIINNLGALRTQTLSEWGILDPLSKDVYQWDGTISPVVHQWDRDRELHAYIWNKRHVAWAQEWKDKKMNATSELSSGGVVDEPQDFDVKVNSTKQSDVS</sequence>
<feature type="compositionally biased region" description="Polar residues" evidence="1">
    <location>
        <begin position="446"/>
        <end position="455"/>
    </location>
</feature>
<dbReference type="InParanoid" id="A0A1Z5JRK6"/>
<dbReference type="OrthoDB" id="413746at2759"/>
<evidence type="ECO:0000256" key="1">
    <source>
        <dbReference type="SAM" id="MobiDB-lite"/>
    </source>
</evidence>
<feature type="chain" id="PRO_5012871063" evidence="2">
    <location>
        <begin position="21"/>
        <end position="455"/>
    </location>
</feature>
<proteinExistence type="predicted"/>
<accession>A0A1Z5JRK6</accession>
<feature type="region of interest" description="Disordered" evidence="1">
    <location>
        <begin position="428"/>
        <end position="455"/>
    </location>
</feature>
<keyword evidence="2" id="KW-0732">Signal</keyword>
<evidence type="ECO:0000313" key="4">
    <source>
        <dbReference type="Proteomes" id="UP000198406"/>
    </source>
</evidence>
<feature type="signal peptide" evidence="2">
    <location>
        <begin position="1"/>
        <end position="20"/>
    </location>
</feature>
<comment type="caution">
    <text evidence="3">The sequence shown here is derived from an EMBL/GenBank/DDBJ whole genome shotgun (WGS) entry which is preliminary data.</text>
</comment>
<organism evidence="3 4">
    <name type="scientific">Fistulifera solaris</name>
    <name type="common">Oleaginous diatom</name>
    <dbReference type="NCBI Taxonomy" id="1519565"/>
    <lineage>
        <taxon>Eukaryota</taxon>
        <taxon>Sar</taxon>
        <taxon>Stramenopiles</taxon>
        <taxon>Ochrophyta</taxon>
        <taxon>Bacillariophyta</taxon>
        <taxon>Bacillariophyceae</taxon>
        <taxon>Bacillariophycidae</taxon>
        <taxon>Naviculales</taxon>
        <taxon>Naviculaceae</taxon>
        <taxon>Fistulifera</taxon>
    </lineage>
</organism>
<keyword evidence="4" id="KW-1185">Reference proteome</keyword>
<evidence type="ECO:0000313" key="3">
    <source>
        <dbReference type="EMBL" id="GAX16663.1"/>
    </source>
</evidence>
<name>A0A1Z5JRK6_FISSO</name>
<protein>
    <submittedName>
        <fullName evidence="3">Uncharacterized protein</fullName>
    </submittedName>
</protein>
<evidence type="ECO:0000256" key="2">
    <source>
        <dbReference type="SAM" id="SignalP"/>
    </source>
</evidence>
<dbReference type="AlphaFoldDB" id="A0A1Z5JRK6"/>
<reference evidence="3 4" key="1">
    <citation type="journal article" date="2015" name="Plant Cell">
        <title>Oil accumulation by the oleaginous diatom Fistulifera solaris as revealed by the genome and transcriptome.</title>
        <authorList>
            <person name="Tanaka T."/>
            <person name="Maeda Y."/>
            <person name="Veluchamy A."/>
            <person name="Tanaka M."/>
            <person name="Abida H."/>
            <person name="Marechal E."/>
            <person name="Bowler C."/>
            <person name="Muto M."/>
            <person name="Sunaga Y."/>
            <person name="Tanaka M."/>
            <person name="Yoshino T."/>
            <person name="Taniguchi T."/>
            <person name="Fukuda Y."/>
            <person name="Nemoto M."/>
            <person name="Matsumoto M."/>
            <person name="Wong P.S."/>
            <person name="Aburatani S."/>
            <person name="Fujibuchi W."/>
        </authorList>
    </citation>
    <scope>NUCLEOTIDE SEQUENCE [LARGE SCALE GENOMIC DNA]</scope>
    <source>
        <strain evidence="3 4">JPCC DA0580</strain>
    </source>
</reference>
<dbReference type="Proteomes" id="UP000198406">
    <property type="component" value="Unassembled WGS sequence"/>
</dbReference>